<dbReference type="SUPFAM" id="SSF51197">
    <property type="entry name" value="Clavaminate synthase-like"/>
    <property type="match status" value="1"/>
</dbReference>
<dbReference type="InterPro" id="IPR008775">
    <property type="entry name" value="Phytyl_CoA_dOase-like"/>
</dbReference>
<name>A0A382SII3_9ZZZZ</name>
<sequence length="248" mass="27692">MNSNPGGSLEQHQRYQIPEAIQEFDVDRSLPDNNAYQALREDGVVCLRRAHDSAWLSLVEEGIEQALSGASEDVDIVEKSGDAGRFSFSSQAWQQVEEFRQAIFESRAPDLAFALLGSDSMNLFYDFLLIKEAGTANANTPWHQDHAYYPLHGVGVINCWTALDPIPMETALRFWAGSHEGSCVYQAANFAGDTDYRHARSDRPMIPDIDHDSDARILAAELQPGDMLAWDSYTFHSAPGNTLNRRRA</sequence>
<dbReference type="Gene3D" id="2.60.120.620">
    <property type="entry name" value="q2cbj1_9rhob like domain"/>
    <property type="match status" value="1"/>
</dbReference>
<accession>A0A382SII3</accession>
<feature type="non-terminal residue" evidence="1">
    <location>
        <position position="248"/>
    </location>
</feature>
<dbReference type="EMBL" id="UINC01129351">
    <property type="protein sequence ID" value="SVD09676.1"/>
    <property type="molecule type" value="Genomic_DNA"/>
</dbReference>
<dbReference type="PANTHER" id="PTHR20883">
    <property type="entry name" value="PHYTANOYL-COA DIOXYGENASE DOMAIN CONTAINING 1"/>
    <property type="match status" value="1"/>
</dbReference>
<dbReference type="Pfam" id="PF05721">
    <property type="entry name" value="PhyH"/>
    <property type="match status" value="1"/>
</dbReference>
<evidence type="ECO:0008006" key="2">
    <source>
        <dbReference type="Google" id="ProtNLM"/>
    </source>
</evidence>
<evidence type="ECO:0000313" key="1">
    <source>
        <dbReference type="EMBL" id="SVD09676.1"/>
    </source>
</evidence>
<protein>
    <recommendedName>
        <fullName evidence="2">Phytanoyl-CoA dioxygenase</fullName>
    </recommendedName>
</protein>
<gene>
    <name evidence="1" type="ORF">METZ01_LOCUS362530</name>
</gene>
<reference evidence="1" key="1">
    <citation type="submission" date="2018-05" db="EMBL/GenBank/DDBJ databases">
        <authorList>
            <person name="Lanie J.A."/>
            <person name="Ng W.-L."/>
            <person name="Kazmierczak K.M."/>
            <person name="Andrzejewski T.M."/>
            <person name="Davidsen T.M."/>
            <person name="Wayne K.J."/>
            <person name="Tettelin H."/>
            <person name="Glass J.I."/>
            <person name="Rusch D."/>
            <person name="Podicherti R."/>
            <person name="Tsui H.-C.T."/>
            <person name="Winkler M.E."/>
        </authorList>
    </citation>
    <scope>NUCLEOTIDE SEQUENCE</scope>
</reference>
<dbReference type="AlphaFoldDB" id="A0A382SII3"/>
<proteinExistence type="predicted"/>
<dbReference type="PANTHER" id="PTHR20883:SF49">
    <property type="entry name" value="PHYTANOYL-COA DIOXYGENASE"/>
    <property type="match status" value="1"/>
</dbReference>
<organism evidence="1">
    <name type="scientific">marine metagenome</name>
    <dbReference type="NCBI Taxonomy" id="408172"/>
    <lineage>
        <taxon>unclassified sequences</taxon>
        <taxon>metagenomes</taxon>
        <taxon>ecological metagenomes</taxon>
    </lineage>
</organism>